<dbReference type="SUPFAM" id="SSF51126">
    <property type="entry name" value="Pectin lyase-like"/>
    <property type="match status" value="1"/>
</dbReference>
<reference evidence="1 2" key="1">
    <citation type="submission" date="2008-02" db="EMBL/GenBank/DDBJ databases">
        <title>Complete sequence of Shewanella woodyi ATCC 51908.</title>
        <authorList>
            <consortium name="US DOE Joint Genome Institute"/>
            <person name="Copeland A."/>
            <person name="Lucas S."/>
            <person name="Lapidus A."/>
            <person name="Glavina del Rio T."/>
            <person name="Dalin E."/>
            <person name="Tice H."/>
            <person name="Bruce D."/>
            <person name="Goodwin L."/>
            <person name="Pitluck S."/>
            <person name="Sims D."/>
            <person name="Brettin T."/>
            <person name="Detter J.C."/>
            <person name="Han C."/>
            <person name="Kuske C.R."/>
            <person name="Schmutz J."/>
            <person name="Larimer F."/>
            <person name="Land M."/>
            <person name="Hauser L."/>
            <person name="Kyrpides N."/>
            <person name="Lykidis A."/>
            <person name="Zhao J.-S."/>
            <person name="Richardson P."/>
        </authorList>
    </citation>
    <scope>NUCLEOTIDE SEQUENCE [LARGE SCALE GENOMIC DNA]</scope>
    <source>
        <strain evidence="2">ATCC 51908 / MS32</strain>
    </source>
</reference>
<dbReference type="Proteomes" id="UP000002168">
    <property type="component" value="Chromosome"/>
</dbReference>
<dbReference type="HOGENOM" id="CLU_323878_0_0_6"/>
<evidence type="ECO:0000313" key="1">
    <source>
        <dbReference type="EMBL" id="ACA85768.1"/>
    </source>
</evidence>
<protein>
    <recommendedName>
        <fullName evidence="3">Filamentous haemagglutinin family outer membrane protein</fullName>
    </recommendedName>
</protein>
<keyword evidence="2" id="KW-1185">Reference proteome</keyword>
<dbReference type="AlphaFoldDB" id="B1KKC8"/>
<sequence precursor="true">MYTRMFVKYKLIMVISVTSTFIFSLLGIGNVSASSFNWNSGTSDIKLVQNSDASSDIFIPSSSVNGLSVNDFNQFIVSQRKLTIYNGSRSSDSIVNNDIANVIVIKSSVISLAENIEIIGAPADIIFIGTSSNQKLTCTNCSFTNVGRVTFAAATVKSVSLIKSTGIVGELVTTSGGSVEVNGLLAPGLQAMELIADTVKTAGIIDINLKADIHPEGGHIVHPEGSKVVGSGGISLYSGRMTIDYEELKVTAATVVNQEFLVDGKIRAATIAVLSPKNVRFASTADLSTLSDVIATSTRHSQFYAPIEGIFIQGAGKHLSTGDLDSTTHKITVAGKLSSDNKVLIKSLSKLNVSAVVVAGDLSLISGHNTNVTGGLQANLIEVAARNFINNGAMASSWLNIETEKSIYNSFGGNIKANKITLKANSGTVVNGSRSKYKYYPDTPTSLTISADMTALEHGLYYQVTESGTVGSNQGASILGNEVYIQAKSVENINPYSLTKAASEDWSAGVSINNSLARQVSLQAENRLEIKADNYILNSSAIIGLNQNGFMVFNTPIFSNERYRLAVENFTYNQLELSHDQSQSHDVAKVGTETKIIAYSPPARLYTFGEFRFSDGNANDNTSEEFLNEFSYFEVFGDSHFHQSLIKTIGIELAQSLSISEVSKVRSCLNFGNCTGDTMLTLADAETLFSIRGNLYGIDPTLPSESHLVVDNINTYNALVQQLVDAYLAPFIYTNSEYDYGYVKNMAINDGYLEGSAIKVDGYTTSYIPAGPGYAIAPKIETKNIRKSIDSLLAEDAAQNPHPGTAYTPNQITAASRAYIETLDITYPEGYSAFYKEHNNVFSSYTLSDNDDVLITYREYVTYVRPQVGDDKYQLTVTVRLPLTELMTYLPN</sequence>
<evidence type="ECO:0008006" key="3">
    <source>
        <dbReference type="Google" id="ProtNLM"/>
    </source>
</evidence>
<dbReference type="Gene3D" id="2.160.20.10">
    <property type="entry name" value="Single-stranded right-handed beta-helix, Pectin lyase-like"/>
    <property type="match status" value="1"/>
</dbReference>
<dbReference type="InterPro" id="IPR011050">
    <property type="entry name" value="Pectin_lyase_fold/virulence"/>
</dbReference>
<accession>B1KKC8</accession>
<dbReference type="EMBL" id="CP000961">
    <property type="protein sequence ID" value="ACA85768.1"/>
    <property type="molecule type" value="Genomic_DNA"/>
</dbReference>
<evidence type="ECO:0000313" key="2">
    <source>
        <dbReference type="Proteomes" id="UP000002168"/>
    </source>
</evidence>
<dbReference type="KEGG" id="swd:Swoo_1480"/>
<dbReference type="RefSeq" id="WP_012324114.1">
    <property type="nucleotide sequence ID" value="NC_010506.1"/>
</dbReference>
<dbReference type="eggNOG" id="ENOG502ZAGB">
    <property type="taxonomic scope" value="Bacteria"/>
</dbReference>
<dbReference type="InterPro" id="IPR012334">
    <property type="entry name" value="Pectin_lyas_fold"/>
</dbReference>
<gene>
    <name evidence="1" type="ordered locus">Swoo_1480</name>
</gene>
<proteinExistence type="predicted"/>
<organism evidence="1 2">
    <name type="scientific">Shewanella woodyi (strain ATCC 51908 / MS32)</name>
    <dbReference type="NCBI Taxonomy" id="392500"/>
    <lineage>
        <taxon>Bacteria</taxon>
        <taxon>Pseudomonadati</taxon>
        <taxon>Pseudomonadota</taxon>
        <taxon>Gammaproteobacteria</taxon>
        <taxon>Alteromonadales</taxon>
        <taxon>Shewanellaceae</taxon>
        <taxon>Shewanella</taxon>
    </lineage>
</organism>
<name>B1KKC8_SHEWM</name>
<dbReference type="STRING" id="392500.Swoo_1480"/>